<evidence type="ECO:0000313" key="2">
    <source>
        <dbReference type="EMBL" id="MED6140149.1"/>
    </source>
</evidence>
<evidence type="ECO:0000256" key="1">
    <source>
        <dbReference type="SAM" id="MobiDB-lite"/>
    </source>
</evidence>
<keyword evidence="3" id="KW-1185">Reference proteome</keyword>
<name>A0ABU6SVF6_9FABA</name>
<dbReference type="EMBL" id="JASCZI010062154">
    <property type="protein sequence ID" value="MED6140149.1"/>
    <property type="molecule type" value="Genomic_DNA"/>
</dbReference>
<organism evidence="2 3">
    <name type="scientific">Stylosanthes scabra</name>
    <dbReference type="NCBI Taxonomy" id="79078"/>
    <lineage>
        <taxon>Eukaryota</taxon>
        <taxon>Viridiplantae</taxon>
        <taxon>Streptophyta</taxon>
        <taxon>Embryophyta</taxon>
        <taxon>Tracheophyta</taxon>
        <taxon>Spermatophyta</taxon>
        <taxon>Magnoliopsida</taxon>
        <taxon>eudicotyledons</taxon>
        <taxon>Gunneridae</taxon>
        <taxon>Pentapetalae</taxon>
        <taxon>rosids</taxon>
        <taxon>fabids</taxon>
        <taxon>Fabales</taxon>
        <taxon>Fabaceae</taxon>
        <taxon>Papilionoideae</taxon>
        <taxon>50 kb inversion clade</taxon>
        <taxon>dalbergioids sensu lato</taxon>
        <taxon>Dalbergieae</taxon>
        <taxon>Pterocarpus clade</taxon>
        <taxon>Stylosanthes</taxon>
    </lineage>
</organism>
<evidence type="ECO:0000313" key="3">
    <source>
        <dbReference type="Proteomes" id="UP001341840"/>
    </source>
</evidence>
<protein>
    <submittedName>
        <fullName evidence="2">Uncharacterized protein</fullName>
    </submittedName>
</protein>
<reference evidence="2 3" key="1">
    <citation type="journal article" date="2023" name="Plants (Basel)">
        <title>Bridging the Gap: Combining Genomics and Transcriptomics Approaches to Understand Stylosanthes scabra, an Orphan Legume from the Brazilian Caatinga.</title>
        <authorList>
            <person name="Ferreira-Neto J.R.C."/>
            <person name="da Silva M.D."/>
            <person name="Binneck E."/>
            <person name="de Melo N.F."/>
            <person name="da Silva R.H."/>
            <person name="de Melo A.L.T.M."/>
            <person name="Pandolfi V."/>
            <person name="Bustamante F.O."/>
            <person name="Brasileiro-Vidal A.C."/>
            <person name="Benko-Iseppon A.M."/>
        </authorList>
    </citation>
    <scope>NUCLEOTIDE SEQUENCE [LARGE SCALE GENOMIC DNA]</scope>
    <source>
        <tissue evidence="2">Leaves</tissue>
    </source>
</reference>
<dbReference type="Proteomes" id="UP001341840">
    <property type="component" value="Unassembled WGS sequence"/>
</dbReference>
<proteinExistence type="predicted"/>
<accession>A0ABU6SVF6</accession>
<comment type="caution">
    <text evidence="2">The sequence shown here is derived from an EMBL/GenBank/DDBJ whole genome shotgun (WGS) entry which is preliminary data.</text>
</comment>
<gene>
    <name evidence="2" type="ORF">PIB30_090342</name>
</gene>
<sequence>MTMIPTPRSRVQSFDTLGTRRTTALSASQQDVNDDGQLPPEADPMPWFSLTILFRRGEENVAAAPQPGRVYLRWDGGSCLSSDHAIQFFVGPVERILLHFNGYEVKVYESWRQRAAKRLWELFHEIRKKELPHGWISEDIFERLVEFWWQENFKKLQQAISGTGPMRPPDPPPIPPPERGWRLSWDEHPRRVRCGAANLFTIRNNLTSASDQVVIH</sequence>
<feature type="region of interest" description="Disordered" evidence="1">
    <location>
        <begin position="23"/>
        <end position="43"/>
    </location>
</feature>